<sequence>MVPKKSAGTQKSLDVARLLKSKSLRSVQELEPEAKKLCAQSLGTACAACLRLPVVRELPGLQTPPRSSSSIIRDLYQQKLGKVTWSSLQQGLQKSFLHSLASYRVFQKAAPFDRRTTSLAWHPTHPSTVAVGSKGGDIMIWNFGIKDKPIFIKGMGAGGSITGLKFNHLNPNQFFASSMEGTTRLQDFTGNTLQVYTRSNCCKVWFCSLDVSAKSQVVVTGDNMGHVILLNTDGKELWNLRMHKKKVAHVALNPCCDWLLATASIDQTVKIWDLRQIKGKTSFLYSLPHRHPVNAACFSLDGARLLTTDQNNEIRVYSASQWDSPLSLISHPHRHFQHLTPIKASWHPRHNLIVVGRYPDPNFKSCVPYELRTIDVFDGDSGKMMCQLYDPGYSGITSVIIFSFGTKRKPGHMNITKDNEEGMRQQHLNPTRGKKFCEKRQLFVEGPDVPRVGEGTLVMWDTVGLRYCHVTALDFAPENGAEVLR</sequence>
<evidence type="ECO:0000256" key="15">
    <source>
        <dbReference type="PROSITE-ProRule" id="PRU00221"/>
    </source>
</evidence>
<dbReference type="AlphaFoldDB" id="A0A8J6L5C1"/>
<dbReference type="InterPro" id="IPR036322">
    <property type="entry name" value="WD40_repeat_dom_sf"/>
</dbReference>
<evidence type="ECO:0000256" key="6">
    <source>
        <dbReference type="ARBA" id="ARBA00022454"/>
    </source>
</evidence>
<dbReference type="PROSITE" id="PS00678">
    <property type="entry name" value="WD_REPEATS_1"/>
    <property type="match status" value="1"/>
</dbReference>
<comment type="similarity">
    <text evidence="4">Belongs to the WD repeat DDB2/WDR76 family.</text>
</comment>
<dbReference type="Gene3D" id="2.130.10.10">
    <property type="entry name" value="YVTN repeat-like/Quinoprotein amine dehydrogenase"/>
    <property type="match status" value="1"/>
</dbReference>
<dbReference type="InterPro" id="IPR033312">
    <property type="entry name" value="DDB2"/>
</dbReference>
<dbReference type="SMART" id="SM00320">
    <property type="entry name" value="WD40"/>
    <property type="match status" value="5"/>
</dbReference>
<dbReference type="GO" id="GO:0003684">
    <property type="term" value="F:damaged DNA binding"/>
    <property type="evidence" value="ECO:0007669"/>
    <property type="project" value="InterPro"/>
</dbReference>
<dbReference type="SUPFAM" id="SSF50978">
    <property type="entry name" value="WD40 repeat-like"/>
    <property type="match status" value="1"/>
</dbReference>
<keyword evidence="12" id="KW-0234">DNA repair</keyword>
<keyword evidence="8" id="KW-0677">Repeat</keyword>
<dbReference type="InterPro" id="IPR015943">
    <property type="entry name" value="WD40/YVTN_repeat-like_dom_sf"/>
</dbReference>
<dbReference type="PROSITE" id="PS50082">
    <property type="entry name" value="WD_REPEATS_2"/>
    <property type="match status" value="1"/>
</dbReference>
<organism evidence="16 17">
    <name type="scientific">Microtus ochrogaster</name>
    <name type="common">Prairie vole</name>
    <dbReference type="NCBI Taxonomy" id="79684"/>
    <lineage>
        <taxon>Eukaryota</taxon>
        <taxon>Metazoa</taxon>
        <taxon>Chordata</taxon>
        <taxon>Craniata</taxon>
        <taxon>Vertebrata</taxon>
        <taxon>Euteleostomi</taxon>
        <taxon>Mammalia</taxon>
        <taxon>Eutheria</taxon>
        <taxon>Euarchontoglires</taxon>
        <taxon>Glires</taxon>
        <taxon>Rodentia</taxon>
        <taxon>Myomorpha</taxon>
        <taxon>Muroidea</taxon>
        <taxon>Cricetidae</taxon>
        <taxon>Arvicolinae</taxon>
        <taxon>Microtus</taxon>
    </lineage>
</organism>
<dbReference type="PANTHER" id="PTHR15169">
    <property type="entry name" value="DAMAGE-SPECIFIC DNA BINDING PROTEIN 2"/>
    <property type="match status" value="1"/>
</dbReference>
<evidence type="ECO:0000256" key="11">
    <source>
        <dbReference type="ARBA" id="ARBA00023125"/>
    </source>
</evidence>
<evidence type="ECO:0000256" key="1">
    <source>
        <dbReference type="ARBA" id="ARBA00004123"/>
    </source>
</evidence>
<dbReference type="InterPro" id="IPR019775">
    <property type="entry name" value="WD40_repeat_CS"/>
</dbReference>
<evidence type="ECO:0000256" key="9">
    <source>
        <dbReference type="ARBA" id="ARBA00022763"/>
    </source>
</evidence>
<evidence type="ECO:0000256" key="3">
    <source>
        <dbReference type="ARBA" id="ARBA00004906"/>
    </source>
</evidence>
<evidence type="ECO:0000256" key="10">
    <source>
        <dbReference type="ARBA" id="ARBA00022786"/>
    </source>
</evidence>
<keyword evidence="10" id="KW-0833">Ubl conjugation pathway</keyword>
<feature type="repeat" description="WD" evidence="15">
    <location>
        <begin position="240"/>
        <end position="282"/>
    </location>
</feature>
<dbReference type="GO" id="GO:0005694">
    <property type="term" value="C:chromosome"/>
    <property type="evidence" value="ECO:0007669"/>
    <property type="project" value="UniProtKB-SubCell"/>
</dbReference>
<dbReference type="Pfam" id="PF00400">
    <property type="entry name" value="WD40"/>
    <property type="match status" value="2"/>
</dbReference>
<dbReference type="PANTHER" id="PTHR15169:SF0">
    <property type="entry name" value="DNA DAMAGE-BINDING PROTEIN 2"/>
    <property type="match status" value="1"/>
</dbReference>
<name>A0A8J6L5C1_MICOH</name>
<dbReference type="PROSITE" id="PS50294">
    <property type="entry name" value="WD_REPEATS_REGION"/>
    <property type="match status" value="1"/>
</dbReference>
<reference evidence="16" key="1">
    <citation type="submission" date="2020-03" db="EMBL/GenBank/DDBJ databases">
        <title>Studies in the Genomics of Life Span.</title>
        <authorList>
            <person name="Glass D."/>
        </authorList>
    </citation>
    <scope>NUCLEOTIDE SEQUENCE</scope>
    <source>
        <strain evidence="16">LTLLF</strain>
        <tissue evidence="16">Muscle</tissue>
    </source>
</reference>
<comment type="pathway">
    <text evidence="3">Protein modification; protein ubiquitination.</text>
</comment>
<evidence type="ECO:0000256" key="12">
    <source>
        <dbReference type="ARBA" id="ARBA00023204"/>
    </source>
</evidence>
<dbReference type="EMBL" id="JAATJU010021226">
    <property type="protein sequence ID" value="KAH0514342.1"/>
    <property type="molecule type" value="Genomic_DNA"/>
</dbReference>
<dbReference type="FunFam" id="2.130.10.10:FF:000161">
    <property type="entry name" value="DNA damage-binding protein 2"/>
    <property type="match status" value="1"/>
</dbReference>
<evidence type="ECO:0000313" key="17">
    <source>
        <dbReference type="Proteomes" id="UP000710432"/>
    </source>
</evidence>
<evidence type="ECO:0000256" key="13">
    <source>
        <dbReference type="ARBA" id="ARBA00023242"/>
    </source>
</evidence>
<evidence type="ECO:0000256" key="8">
    <source>
        <dbReference type="ARBA" id="ARBA00022737"/>
    </source>
</evidence>
<comment type="caution">
    <text evidence="16">The sequence shown here is derived from an EMBL/GenBank/DDBJ whole genome shotgun (WGS) entry which is preliminary data.</text>
</comment>
<evidence type="ECO:0000256" key="14">
    <source>
        <dbReference type="ARBA" id="ARBA00031670"/>
    </source>
</evidence>
<evidence type="ECO:0000256" key="7">
    <source>
        <dbReference type="ARBA" id="ARBA00022574"/>
    </source>
</evidence>
<dbReference type="GO" id="GO:0006281">
    <property type="term" value="P:DNA repair"/>
    <property type="evidence" value="ECO:0007669"/>
    <property type="project" value="UniProtKB-KW"/>
</dbReference>
<keyword evidence="7 15" id="KW-0853">WD repeat</keyword>
<keyword evidence="11" id="KW-0238">DNA-binding</keyword>
<dbReference type="InterPro" id="IPR001680">
    <property type="entry name" value="WD40_rpt"/>
</dbReference>
<evidence type="ECO:0000256" key="4">
    <source>
        <dbReference type="ARBA" id="ARBA00005434"/>
    </source>
</evidence>
<dbReference type="Proteomes" id="UP000710432">
    <property type="component" value="Unassembled WGS sequence"/>
</dbReference>
<keyword evidence="13" id="KW-0539">Nucleus</keyword>
<keyword evidence="6" id="KW-0158">Chromosome</keyword>
<dbReference type="GO" id="GO:0005634">
    <property type="term" value="C:nucleus"/>
    <property type="evidence" value="ECO:0007669"/>
    <property type="project" value="UniProtKB-SubCell"/>
</dbReference>
<evidence type="ECO:0000313" key="16">
    <source>
        <dbReference type="EMBL" id="KAH0514342.1"/>
    </source>
</evidence>
<dbReference type="GO" id="GO:0031464">
    <property type="term" value="C:Cul4A-RING E3 ubiquitin ligase complex"/>
    <property type="evidence" value="ECO:0007669"/>
    <property type="project" value="UniProtKB-ARBA"/>
</dbReference>
<comment type="subcellular location">
    <subcellularLocation>
        <location evidence="2">Chromosome</location>
    </subcellularLocation>
    <subcellularLocation>
        <location evidence="1">Nucleus</location>
    </subcellularLocation>
</comment>
<keyword evidence="9" id="KW-0227">DNA damage</keyword>
<dbReference type="Gene3D" id="4.10.640.30">
    <property type="match status" value="1"/>
</dbReference>
<accession>A0A8J6L5C1</accession>
<proteinExistence type="inferred from homology"/>
<evidence type="ECO:0000256" key="2">
    <source>
        <dbReference type="ARBA" id="ARBA00004286"/>
    </source>
</evidence>
<protein>
    <recommendedName>
        <fullName evidence="5">DNA damage-binding protein 2</fullName>
    </recommendedName>
    <alternativeName>
        <fullName evidence="14">Damage-specific DNA-binding protein 2</fullName>
    </alternativeName>
</protein>
<gene>
    <name evidence="16" type="ORF">LTLLF_135790</name>
</gene>
<evidence type="ECO:0000256" key="5">
    <source>
        <dbReference type="ARBA" id="ARBA00014580"/>
    </source>
</evidence>
<dbReference type="GO" id="GO:0034644">
    <property type="term" value="P:cellular response to UV"/>
    <property type="evidence" value="ECO:0007669"/>
    <property type="project" value="UniProtKB-ARBA"/>
</dbReference>